<accession>A0A8T1LWJ1</accession>
<dbReference type="OrthoDB" id="6269290at2759"/>
<name>A0A8T1LWJ1_CLOSI</name>
<feature type="transmembrane region" description="Helical" evidence="2">
    <location>
        <begin position="571"/>
        <end position="597"/>
    </location>
</feature>
<comment type="caution">
    <text evidence="3">The sequence shown here is derived from an EMBL/GenBank/DDBJ whole genome shotgun (WGS) entry which is preliminary data.</text>
</comment>
<evidence type="ECO:0000313" key="3">
    <source>
        <dbReference type="EMBL" id="KAG5441159.1"/>
    </source>
</evidence>
<reference evidence="3 4" key="2">
    <citation type="journal article" date="2021" name="Genomics">
        <title>High-quality reference genome for Clonorchis sinensis.</title>
        <authorList>
            <person name="Young N.D."/>
            <person name="Stroehlein A.J."/>
            <person name="Kinkar L."/>
            <person name="Wang T."/>
            <person name="Sohn W.M."/>
            <person name="Chang B.C.H."/>
            <person name="Kaur P."/>
            <person name="Weisz D."/>
            <person name="Dudchenko O."/>
            <person name="Aiden E.L."/>
            <person name="Korhonen P.K."/>
            <person name="Gasser R.B."/>
        </authorList>
    </citation>
    <scope>NUCLEOTIDE SEQUENCE [LARGE SCALE GENOMIC DNA]</scope>
    <source>
        <strain evidence="3">Cs-k2</strain>
    </source>
</reference>
<keyword evidence="2" id="KW-0812">Transmembrane</keyword>
<feature type="region of interest" description="Disordered" evidence="1">
    <location>
        <begin position="45"/>
        <end position="83"/>
    </location>
</feature>
<sequence length="1210" mass="135244">MAKQPKRPPDTSYSLLNPNHFNLSALLRSGQFYLDDSGLLVAPNGTRYRIPSGPPEGRKPLRPDRPEDLGVKPKPSPLSDSIHQPFSLEQQDSDRLSLTHIEQPFQPKIITNATPAKTLINKPDKLGLYSHTETTTFTSPVAITVDWDVVLLTLILCSISMACNLGLVLLLSRKMCHIRRQSSKIGVSVDPDGKTFDNGFAHRNSLVSFDLQQKVNREDKTQAGNLCSYAASESCKDPIRKPYFIDPRLESDRLRHRQRIRRRHKRYTNRHSRLPANYVSHIRGRPNPVELLAMNRLSGNLYDRTEQGSSSGSSWKVVVSDGMISETTGDEGETTEDSGNNSDALVHLRRSYWKRGYRTMGPNTVYPTRSCRPEAKLDSIQRQMESEQLPPPSLNYRLDTIRSTGNLSPNSEDSISTLSNPKIQHNMYSHLCANTIYVSHTLGIHYALLGVLLSVVQLITVCSALSRRMTHSTDQPGGYLSEITCVLATSLAADTVLCARQYLIAAILAVFWTTFALSLLNRLQQANGMKMFISSLCTSTSLNKTNYTDDKLGTKGDLYGTTVQGQQQQRYAYLALVHSLPWAVAAGTALVITFALFTNNKTNGQSTSNTEMFLKLNIFFRGLESLLVCQVNHEQRSTQADSESTTTMLVQQTTNYVNQEQELVESWVPLFLLILLPILVHILICLIYSIFLRVAARRRVDNKQALPLPSMLNGSACSSLCAVFLLIFTEFVSCAIPVICSIIFAHPLARGKDSSIYVNRLILLHLLIDPWLIACMMRSFNGRLVVCANSTEGTHPPKHSLSQYSDVGGGLSFSTDNTRPIALGPNTNPEDHQKNLLSTEVRKVSDGFENSPLRLMDCLPMMSQSLQLQNSDKGVCKLTPPRPVLMSCLPNASLLVSAVPRMEARPAGEDATNPEYFLPIHTSSLPYSTDMSQLRVPSSSLPPQTFETHLSICQPSLDVTAQNFTIRNVCTQRQNLQEIFPQLCQHHQQLLDQHYKLRPQQQPVTTVCHLNKNFGNVPRMMQTSMQFLDSFKMNPISKTPEADNLAPECVTNHSQQLSPADNSTTTDDSLQHQFSTIHRQYSGKSVGFVSSLFLFSFVINVIMECTCRRTVTPVNRITYEEKLKELGYAGHIVSLVDHYLPVQSILTKISEMIKCFSMHFTSLEGKTFLTDFQSPCASLKSLNKVLQFFGRCIGHEDTITDEVNARIIMA</sequence>
<evidence type="ECO:0000256" key="1">
    <source>
        <dbReference type="SAM" id="MobiDB-lite"/>
    </source>
</evidence>
<feature type="transmembrane region" description="Helical" evidence="2">
    <location>
        <begin position="670"/>
        <end position="696"/>
    </location>
</feature>
<reference evidence="3 4" key="1">
    <citation type="journal article" date="2018" name="Biotechnol. Adv.">
        <title>Improved genomic resources and new bioinformatic workflow for the carcinogenic parasite Clonorchis sinensis: Biotechnological implications.</title>
        <authorList>
            <person name="Wang D."/>
            <person name="Korhonen P.K."/>
            <person name="Gasser R.B."/>
            <person name="Young N.D."/>
        </authorList>
    </citation>
    <scope>NUCLEOTIDE SEQUENCE [LARGE SCALE GENOMIC DNA]</scope>
    <source>
        <strain evidence="3">Cs-k2</strain>
    </source>
</reference>
<proteinExistence type="predicted"/>
<feature type="transmembrane region" description="Helical" evidence="2">
    <location>
        <begin position="149"/>
        <end position="171"/>
    </location>
</feature>
<feature type="transmembrane region" description="Helical" evidence="2">
    <location>
        <begin position="446"/>
        <end position="466"/>
    </location>
</feature>
<evidence type="ECO:0000256" key="2">
    <source>
        <dbReference type="SAM" id="Phobius"/>
    </source>
</evidence>
<dbReference type="Proteomes" id="UP000286415">
    <property type="component" value="Unassembled WGS sequence"/>
</dbReference>
<feature type="transmembrane region" description="Helical" evidence="2">
    <location>
        <begin position="502"/>
        <end position="521"/>
    </location>
</feature>
<dbReference type="EMBL" id="NIRI02000077">
    <property type="protein sequence ID" value="KAG5441159.1"/>
    <property type="molecule type" value="Genomic_DNA"/>
</dbReference>
<feature type="compositionally biased region" description="Basic and acidic residues" evidence="1">
    <location>
        <begin position="56"/>
        <end position="71"/>
    </location>
</feature>
<protein>
    <submittedName>
        <fullName evidence="3">Uncharacterized protein</fullName>
    </submittedName>
</protein>
<gene>
    <name evidence="3" type="ORF">CSKR_202096</name>
</gene>
<feature type="transmembrane region" description="Helical" evidence="2">
    <location>
        <begin position="717"/>
        <end position="744"/>
    </location>
</feature>
<keyword evidence="2" id="KW-0472">Membrane</keyword>
<keyword evidence="4" id="KW-1185">Reference proteome</keyword>
<evidence type="ECO:0000313" key="4">
    <source>
        <dbReference type="Proteomes" id="UP000286415"/>
    </source>
</evidence>
<keyword evidence="2" id="KW-1133">Transmembrane helix</keyword>
<organism evidence="3 4">
    <name type="scientific">Clonorchis sinensis</name>
    <name type="common">Chinese liver fluke</name>
    <dbReference type="NCBI Taxonomy" id="79923"/>
    <lineage>
        <taxon>Eukaryota</taxon>
        <taxon>Metazoa</taxon>
        <taxon>Spiralia</taxon>
        <taxon>Lophotrochozoa</taxon>
        <taxon>Platyhelminthes</taxon>
        <taxon>Trematoda</taxon>
        <taxon>Digenea</taxon>
        <taxon>Opisthorchiida</taxon>
        <taxon>Opisthorchiata</taxon>
        <taxon>Opisthorchiidae</taxon>
        <taxon>Clonorchis</taxon>
    </lineage>
</organism>
<dbReference type="AlphaFoldDB" id="A0A8T1LWJ1"/>